<dbReference type="InterPro" id="IPR025525">
    <property type="entry name" value="hAT-like_transposase_RNase-H"/>
</dbReference>
<evidence type="ECO:0000256" key="8">
    <source>
        <dbReference type="ARBA" id="ARBA00023163"/>
    </source>
</evidence>
<keyword evidence="9" id="KW-0539">Nucleus</keyword>
<dbReference type="GeneID" id="127761031"/>
<dbReference type="PROSITE" id="PS50808">
    <property type="entry name" value="ZF_BED"/>
    <property type="match status" value="1"/>
</dbReference>
<dbReference type="InterPro" id="IPR012337">
    <property type="entry name" value="RNaseH-like_sf"/>
</dbReference>
<dbReference type="Pfam" id="PF14372">
    <property type="entry name" value="hAT-like_RNase-H"/>
    <property type="match status" value="1"/>
</dbReference>
<keyword evidence="5" id="KW-0862">Zinc</keyword>
<dbReference type="Pfam" id="PF02892">
    <property type="entry name" value="zf-BED"/>
    <property type="match status" value="1"/>
</dbReference>
<dbReference type="PANTHER" id="PTHR46481:SF10">
    <property type="entry name" value="ZINC FINGER BED DOMAIN-CONTAINING PROTEIN 39"/>
    <property type="match status" value="1"/>
</dbReference>
<feature type="domain" description="BED-type" evidence="11">
    <location>
        <begin position="54"/>
        <end position="113"/>
    </location>
</feature>
<dbReference type="RefSeq" id="XP_052141199.1">
    <property type="nucleotide sequence ID" value="XM_052285239.1"/>
</dbReference>
<comment type="subcellular location">
    <subcellularLocation>
        <location evidence="1">Nucleus</location>
    </subcellularLocation>
</comment>
<evidence type="ECO:0000313" key="12">
    <source>
        <dbReference type="EnsemblPlants" id="ORGLA01G0146200.1"/>
    </source>
</evidence>
<comment type="subunit">
    <text evidence="2">Homodimer.</text>
</comment>
<dbReference type="Pfam" id="PF05699">
    <property type="entry name" value="Dimer_Tnp_hAT"/>
    <property type="match status" value="1"/>
</dbReference>
<evidence type="ECO:0000256" key="7">
    <source>
        <dbReference type="ARBA" id="ARBA00023125"/>
    </source>
</evidence>
<dbReference type="EnsemblPlants" id="ORGLA01G0146200.1">
    <property type="protein sequence ID" value="ORGLA01G0146200.1"/>
    <property type="gene ID" value="ORGLA01G0146200"/>
</dbReference>
<keyword evidence="3" id="KW-0479">Metal-binding</keyword>
<keyword evidence="6" id="KW-0805">Transcription regulation</keyword>
<evidence type="ECO:0000256" key="2">
    <source>
        <dbReference type="ARBA" id="ARBA00011738"/>
    </source>
</evidence>
<evidence type="ECO:0000259" key="11">
    <source>
        <dbReference type="PROSITE" id="PS50808"/>
    </source>
</evidence>
<dbReference type="KEGG" id="ogl:127761031"/>
<dbReference type="eggNOG" id="KOG1121">
    <property type="taxonomic scope" value="Eukaryota"/>
</dbReference>
<evidence type="ECO:0000256" key="10">
    <source>
        <dbReference type="PROSITE-ProRule" id="PRU00027"/>
    </source>
</evidence>
<dbReference type="Gramene" id="ORGLA01G0146200.1">
    <property type="protein sequence ID" value="ORGLA01G0146200.1"/>
    <property type="gene ID" value="ORGLA01G0146200"/>
</dbReference>
<reference evidence="12 13" key="2">
    <citation type="submission" date="2018-04" db="EMBL/GenBank/DDBJ databases">
        <title>OglaRS2 (Oryza glaberrima Reference Sequence Version 2).</title>
        <authorList>
            <person name="Zhang J."/>
            <person name="Kudrna D."/>
            <person name="Lee S."/>
            <person name="Talag J."/>
            <person name="Rajasekar S."/>
            <person name="Wing R.A."/>
        </authorList>
    </citation>
    <scope>NUCLEOTIDE SEQUENCE [LARGE SCALE GENOMIC DNA]</scope>
    <source>
        <strain evidence="12 13">cv. IRGC 96717</strain>
    </source>
</reference>
<dbReference type="InterPro" id="IPR052035">
    <property type="entry name" value="ZnF_BED_domain_contain"/>
</dbReference>
<organism evidence="12 13">
    <name type="scientific">Oryza glaberrima</name>
    <name type="common">African rice</name>
    <dbReference type="NCBI Taxonomy" id="4538"/>
    <lineage>
        <taxon>Eukaryota</taxon>
        <taxon>Viridiplantae</taxon>
        <taxon>Streptophyta</taxon>
        <taxon>Embryophyta</taxon>
        <taxon>Tracheophyta</taxon>
        <taxon>Spermatophyta</taxon>
        <taxon>Magnoliopsida</taxon>
        <taxon>Liliopsida</taxon>
        <taxon>Poales</taxon>
        <taxon>Poaceae</taxon>
        <taxon>BOP clade</taxon>
        <taxon>Oryzoideae</taxon>
        <taxon>Oryzeae</taxon>
        <taxon>Oryzinae</taxon>
        <taxon>Oryza</taxon>
    </lineage>
</organism>
<reference evidence="12" key="1">
    <citation type="submission" date="2015-06" db="UniProtKB">
        <authorList>
            <consortium name="EnsemblPlants"/>
        </authorList>
    </citation>
    <scope>IDENTIFICATION</scope>
</reference>
<name>I1NNM2_ORYGL</name>
<dbReference type="HOGENOM" id="CLU_009123_1_2_1"/>
<dbReference type="OMA" id="MIHSNEM"/>
<dbReference type="GO" id="GO:0003677">
    <property type="term" value="F:DNA binding"/>
    <property type="evidence" value="ECO:0007669"/>
    <property type="project" value="UniProtKB-KW"/>
</dbReference>
<evidence type="ECO:0000313" key="13">
    <source>
        <dbReference type="Proteomes" id="UP000007306"/>
    </source>
</evidence>
<dbReference type="Proteomes" id="UP000007306">
    <property type="component" value="Chromosome 1"/>
</dbReference>
<dbReference type="AlphaFoldDB" id="I1NNM2"/>
<protein>
    <recommendedName>
        <fullName evidence="11">BED-type domain-containing protein</fullName>
    </recommendedName>
</protein>
<keyword evidence="7" id="KW-0238">DNA-binding</keyword>
<keyword evidence="13" id="KW-1185">Reference proteome</keyword>
<dbReference type="GO" id="GO:0046983">
    <property type="term" value="F:protein dimerization activity"/>
    <property type="evidence" value="ECO:0007669"/>
    <property type="project" value="InterPro"/>
</dbReference>
<keyword evidence="4 10" id="KW-0863">Zinc-finger</keyword>
<evidence type="ECO:0000256" key="3">
    <source>
        <dbReference type="ARBA" id="ARBA00022723"/>
    </source>
</evidence>
<dbReference type="GO" id="GO:0005634">
    <property type="term" value="C:nucleus"/>
    <property type="evidence" value="ECO:0007669"/>
    <property type="project" value="UniProtKB-SubCell"/>
</dbReference>
<evidence type="ECO:0000256" key="1">
    <source>
        <dbReference type="ARBA" id="ARBA00004123"/>
    </source>
</evidence>
<evidence type="ECO:0000256" key="6">
    <source>
        <dbReference type="ARBA" id="ARBA00023015"/>
    </source>
</evidence>
<dbReference type="RefSeq" id="XP_052141204.1">
    <property type="nucleotide sequence ID" value="XM_052285244.1"/>
</dbReference>
<sequence>MDEMIPKPLISNDNEMMHGHGYTTMVHGNDEILNGNELAVHAEAIPSASTRGQKRKSAIWEHFTLVDVSDGCKRASCIHCNQSLAYSSGSKNSGTSHLTRHIAEWCRVLKDRQKSRRYTTYNSSNENASFDQERSCLRLAKMIILNDYPLHIVQQPAFLSFVDSVQPNFKMVDIGTIETEVYAIYLKEKDHLQQALANIPGRISLTVRSLATNQSIRYISLAAQFIDSEWRLHRRVLKVMMAPWPQSENAVGRAIIKCLSDWNMQDKLFTITLEHDCSSHDIYSANLRNHLSGDNILMLKGQTFAVSCYANILNAVAHGVLASVHNVIYLIRESIKFIKADDAHENKFAEIAVELKITSNNSLCLDVTSEWNTTYLMLLAALDYRQVFTLLESYYDNYGTAPSTEDWKKVEAACGFLKLLYAFTLNIMSAEGNHQTANMFFHDAWVLQLELQNGMAHGDDVIRGIVIGIHEKFDKYWEDCNVVLAIAVAMDPRFKMKMVEFAYSKIYGPTDAAKYVKVVDDAILDLYKEYAAQPELLPLSPIYVDQVPADGLPFIETGGAPATASPSTAAAGAGLVDFDMYLSEVTTMGQPFKHELELYLEEALTQRTPDFDVLKWWQENTRKYPTLSRMARDVLAIPMSTVGVGSSVFLPENGSRSLDDYRSSLRPELVEALLCAKDWLQYSP</sequence>
<dbReference type="SUPFAM" id="SSF57667">
    <property type="entry name" value="beta-beta-alpha zinc fingers"/>
    <property type="match status" value="1"/>
</dbReference>
<proteinExistence type="predicted"/>
<dbReference type="InterPro" id="IPR036236">
    <property type="entry name" value="Znf_C2H2_sf"/>
</dbReference>
<dbReference type="InterPro" id="IPR003656">
    <property type="entry name" value="Znf_BED"/>
</dbReference>
<dbReference type="SMART" id="SM00614">
    <property type="entry name" value="ZnF_BED"/>
    <property type="match status" value="1"/>
</dbReference>
<dbReference type="EnsemblPlants" id="ORGLA11G0204600.1">
    <property type="protein sequence ID" value="ORGLA11G0204600.1"/>
    <property type="gene ID" value="ORGLA11G0204600"/>
</dbReference>
<evidence type="ECO:0000256" key="5">
    <source>
        <dbReference type="ARBA" id="ARBA00022833"/>
    </source>
</evidence>
<evidence type="ECO:0000256" key="4">
    <source>
        <dbReference type="ARBA" id="ARBA00022771"/>
    </source>
</evidence>
<dbReference type="InterPro" id="IPR008906">
    <property type="entry name" value="HATC_C_dom"/>
</dbReference>
<dbReference type="GO" id="GO:0009791">
    <property type="term" value="P:post-embryonic development"/>
    <property type="evidence" value="ECO:0007669"/>
    <property type="project" value="UniProtKB-ARBA"/>
</dbReference>
<dbReference type="STRING" id="4538.I1NNM2"/>
<gene>
    <name evidence="12" type="primary">LOC127761031</name>
</gene>
<dbReference type="SUPFAM" id="SSF53098">
    <property type="entry name" value="Ribonuclease H-like"/>
    <property type="match status" value="1"/>
</dbReference>
<dbReference type="GO" id="GO:0008270">
    <property type="term" value="F:zinc ion binding"/>
    <property type="evidence" value="ECO:0007669"/>
    <property type="project" value="UniProtKB-KW"/>
</dbReference>
<evidence type="ECO:0000256" key="9">
    <source>
        <dbReference type="ARBA" id="ARBA00023242"/>
    </source>
</evidence>
<keyword evidence="8" id="KW-0804">Transcription</keyword>
<accession>I1NNM2</accession>
<dbReference type="Gramene" id="ORGLA11G0204600.1">
    <property type="protein sequence ID" value="ORGLA11G0204600.1"/>
    <property type="gene ID" value="ORGLA11G0204600"/>
</dbReference>
<dbReference type="PANTHER" id="PTHR46481">
    <property type="entry name" value="ZINC FINGER BED DOMAIN-CONTAINING PROTEIN 4"/>
    <property type="match status" value="1"/>
</dbReference>